<dbReference type="SUPFAM" id="SSF52540">
    <property type="entry name" value="P-loop containing nucleoside triphosphate hydrolases"/>
    <property type="match status" value="1"/>
</dbReference>
<comment type="function">
    <text evidence="4">Catalyzes ATP-dependent phosphorylation of adenosylcobinamide and addition of GMP to adenosylcobinamide phosphate.</text>
</comment>
<evidence type="ECO:0000313" key="20">
    <source>
        <dbReference type="Proteomes" id="UP000619788"/>
    </source>
</evidence>
<comment type="similarity">
    <text evidence="7">Belongs to the CobU/CobP family.</text>
</comment>
<evidence type="ECO:0000256" key="4">
    <source>
        <dbReference type="ARBA" id="ARBA00003889"/>
    </source>
</evidence>
<evidence type="ECO:0000256" key="7">
    <source>
        <dbReference type="ARBA" id="ARBA00007490"/>
    </source>
</evidence>
<keyword evidence="20" id="KW-1185">Reference proteome</keyword>
<feature type="region of interest" description="Disordered" evidence="18">
    <location>
        <begin position="159"/>
        <end position="179"/>
    </location>
</feature>
<evidence type="ECO:0000256" key="6">
    <source>
        <dbReference type="ARBA" id="ARBA00005159"/>
    </source>
</evidence>
<keyword evidence="13" id="KW-0418">Kinase</keyword>
<organism evidence="19 20">
    <name type="scientific">Planobispora siamensis</name>
    <dbReference type="NCBI Taxonomy" id="936338"/>
    <lineage>
        <taxon>Bacteria</taxon>
        <taxon>Bacillati</taxon>
        <taxon>Actinomycetota</taxon>
        <taxon>Actinomycetes</taxon>
        <taxon>Streptosporangiales</taxon>
        <taxon>Streptosporangiaceae</taxon>
        <taxon>Planobispora</taxon>
    </lineage>
</organism>
<reference evidence="19 20" key="1">
    <citation type="submission" date="2021-01" db="EMBL/GenBank/DDBJ databases">
        <title>Whole genome shotgun sequence of Planobispora siamensis NBRC 107568.</title>
        <authorList>
            <person name="Komaki H."/>
            <person name="Tamura T."/>
        </authorList>
    </citation>
    <scope>NUCLEOTIDE SEQUENCE [LARGE SCALE GENOMIC DNA]</scope>
    <source>
        <strain evidence="19 20">NBRC 107568</strain>
    </source>
</reference>
<dbReference type="Pfam" id="PF02283">
    <property type="entry name" value="CobU"/>
    <property type="match status" value="1"/>
</dbReference>
<evidence type="ECO:0000256" key="5">
    <source>
        <dbReference type="ARBA" id="ARBA00004692"/>
    </source>
</evidence>
<comment type="catalytic activity">
    <reaction evidence="2">
        <text>adenosylcob(III)inamide phosphate + GTP + H(+) = adenosylcob(III)inamide-GDP + diphosphate</text>
        <dbReference type="Rhea" id="RHEA:22712"/>
        <dbReference type="ChEBI" id="CHEBI:15378"/>
        <dbReference type="ChEBI" id="CHEBI:33019"/>
        <dbReference type="ChEBI" id="CHEBI:37565"/>
        <dbReference type="ChEBI" id="CHEBI:58502"/>
        <dbReference type="ChEBI" id="CHEBI:60487"/>
        <dbReference type="EC" id="2.7.7.62"/>
    </reaction>
</comment>
<dbReference type="GO" id="GO:0005524">
    <property type="term" value="F:ATP binding"/>
    <property type="evidence" value="ECO:0007669"/>
    <property type="project" value="UniProtKB-KW"/>
</dbReference>
<dbReference type="EC" id="2.7.1.156" evidence="8"/>
<dbReference type="GO" id="GO:0043752">
    <property type="term" value="F:adenosylcobinamide kinase activity"/>
    <property type="evidence" value="ECO:0007669"/>
    <property type="project" value="UniProtKB-EC"/>
</dbReference>
<proteinExistence type="inferred from homology"/>
<comment type="catalytic activity">
    <reaction evidence="3">
        <text>adenosylcob(III)inamide + GTP = adenosylcob(III)inamide phosphate + GDP + H(+)</text>
        <dbReference type="Rhea" id="RHEA:15765"/>
        <dbReference type="ChEBI" id="CHEBI:2480"/>
        <dbReference type="ChEBI" id="CHEBI:15378"/>
        <dbReference type="ChEBI" id="CHEBI:37565"/>
        <dbReference type="ChEBI" id="CHEBI:58189"/>
        <dbReference type="ChEBI" id="CHEBI:58502"/>
        <dbReference type="EC" id="2.7.1.156"/>
    </reaction>
</comment>
<dbReference type="Proteomes" id="UP000619788">
    <property type="component" value="Unassembled WGS sequence"/>
</dbReference>
<evidence type="ECO:0000256" key="11">
    <source>
        <dbReference type="ARBA" id="ARBA00022679"/>
    </source>
</evidence>
<keyword evidence="14" id="KW-0067">ATP-binding</keyword>
<dbReference type="CDD" id="cd00544">
    <property type="entry name" value="CobU"/>
    <property type="match status" value="1"/>
</dbReference>
<dbReference type="GO" id="GO:0005525">
    <property type="term" value="F:GTP binding"/>
    <property type="evidence" value="ECO:0007669"/>
    <property type="project" value="UniProtKB-KW"/>
</dbReference>
<evidence type="ECO:0000256" key="18">
    <source>
        <dbReference type="SAM" id="MobiDB-lite"/>
    </source>
</evidence>
<gene>
    <name evidence="19" type="ORF">Psi01_52190</name>
</gene>
<evidence type="ECO:0000256" key="2">
    <source>
        <dbReference type="ARBA" id="ARBA00000711"/>
    </source>
</evidence>
<evidence type="ECO:0000256" key="13">
    <source>
        <dbReference type="ARBA" id="ARBA00022777"/>
    </source>
</evidence>
<dbReference type="Gene3D" id="3.40.50.300">
    <property type="entry name" value="P-loop containing nucleotide triphosphate hydrolases"/>
    <property type="match status" value="1"/>
</dbReference>
<evidence type="ECO:0000256" key="10">
    <source>
        <dbReference type="ARBA" id="ARBA00022573"/>
    </source>
</evidence>
<keyword evidence="11" id="KW-0808">Transferase</keyword>
<dbReference type="EC" id="2.7.7.62" evidence="9"/>
<dbReference type="PANTHER" id="PTHR34848:SF1">
    <property type="entry name" value="BIFUNCTIONAL ADENOSYLCOBALAMIN BIOSYNTHESIS PROTEIN COBU"/>
    <property type="match status" value="1"/>
</dbReference>
<evidence type="ECO:0000256" key="8">
    <source>
        <dbReference type="ARBA" id="ARBA00012016"/>
    </source>
</evidence>
<evidence type="ECO:0000256" key="3">
    <source>
        <dbReference type="ARBA" id="ARBA00001522"/>
    </source>
</evidence>
<dbReference type="AlphaFoldDB" id="A0A8J3SJU3"/>
<dbReference type="GO" id="GO:0008820">
    <property type="term" value="F:cobinamide phosphate guanylyltransferase activity"/>
    <property type="evidence" value="ECO:0007669"/>
    <property type="project" value="UniProtKB-EC"/>
</dbReference>
<sequence length="345" mass="36488">MDPRAAGTPSRACDPCGVKVLIEGTAGPLGWPVPECGCASCARRPSPRRPFVAVADGRTPIPPDGGAVVLPDGTRLLYAPAGFDPADAPAGDGPCDLVLIDVLDRPERLGELRRRGLAGEDTVVVAVGIDHRVPSEAELERRLALWGARAVPDGTVLDTREAAPARPPQPRRTLLLGGSRSGKSAEAELRLLAEPGVVYVATGPSGGDDPEWLARVRAHRERRPAHWETAETTDLAGLLRTTRTPLLIDGLGTWITAVFDECGAWEGGAAARERVESRCEELVAAWRQTRSRVVAVSDEVGLGVVPATSSGRAFRDALGRLNQRLAAESEDVALVVAGRLLPLPI</sequence>
<comment type="caution">
    <text evidence="19">The sequence shown here is derived from an EMBL/GenBank/DDBJ whole genome shotgun (WGS) entry which is preliminary data.</text>
</comment>
<accession>A0A8J3SJU3</accession>
<dbReference type="PANTHER" id="PTHR34848">
    <property type="match status" value="1"/>
</dbReference>
<evidence type="ECO:0000313" key="19">
    <source>
        <dbReference type="EMBL" id="GIH94589.1"/>
    </source>
</evidence>
<evidence type="ECO:0000256" key="15">
    <source>
        <dbReference type="ARBA" id="ARBA00023134"/>
    </source>
</evidence>
<evidence type="ECO:0000256" key="17">
    <source>
        <dbReference type="ARBA" id="ARBA00030571"/>
    </source>
</evidence>
<keyword evidence="10" id="KW-0169">Cobalamin biosynthesis</keyword>
<keyword evidence="12" id="KW-0547">Nucleotide-binding</keyword>
<comment type="pathway">
    <text evidence="6">Cofactor biosynthesis; adenosylcobalamin biosynthesis; adenosylcobalamin from cob(II)yrinate a,c-diamide: step 5/7.</text>
</comment>
<comment type="pathway">
    <text evidence="5">Cofactor biosynthesis; adenosylcobalamin biosynthesis; adenosylcobalamin from cob(II)yrinate a,c-diamide: step 6/7.</text>
</comment>
<comment type="catalytic activity">
    <reaction evidence="1">
        <text>adenosylcob(III)inamide + ATP = adenosylcob(III)inamide phosphate + ADP + H(+)</text>
        <dbReference type="Rhea" id="RHEA:15769"/>
        <dbReference type="ChEBI" id="CHEBI:2480"/>
        <dbReference type="ChEBI" id="CHEBI:15378"/>
        <dbReference type="ChEBI" id="CHEBI:30616"/>
        <dbReference type="ChEBI" id="CHEBI:58502"/>
        <dbReference type="ChEBI" id="CHEBI:456216"/>
        <dbReference type="EC" id="2.7.1.156"/>
    </reaction>
</comment>
<dbReference type="InterPro" id="IPR027417">
    <property type="entry name" value="P-loop_NTPase"/>
</dbReference>
<evidence type="ECO:0000256" key="12">
    <source>
        <dbReference type="ARBA" id="ARBA00022741"/>
    </source>
</evidence>
<evidence type="ECO:0000256" key="1">
    <source>
        <dbReference type="ARBA" id="ARBA00000312"/>
    </source>
</evidence>
<dbReference type="InterPro" id="IPR003203">
    <property type="entry name" value="CobU/CobP"/>
</dbReference>
<dbReference type="EMBL" id="BOOJ01000043">
    <property type="protein sequence ID" value="GIH94589.1"/>
    <property type="molecule type" value="Genomic_DNA"/>
</dbReference>
<evidence type="ECO:0000256" key="14">
    <source>
        <dbReference type="ARBA" id="ARBA00022840"/>
    </source>
</evidence>
<evidence type="ECO:0000256" key="9">
    <source>
        <dbReference type="ARBA" id="ARBA00012523"/>
    </source>
</evidence>
<keyword evidence="15" id="KW-0342">GTP-binding</keyword>
<evidence type="ECO:0000256" key="16">
    <source>
        <dbReference type="ARBA" id="ARBA00029570"/>
    </source>
</evidence>
<dbReference type="GO" id="GO:0009236">
    <property type="term" value="P:cobalamin biosynthetic process"/>
    <property type="evidence" value="ECO:0007669"/>
    <property type="project" value="UniProtKB-UniPathway"/>
</dbReference>
<protein>
    <recommendedName>
        <fullName evidence="16">Adenosylcobinamide kinase</fullName>
        <ecNumber evidence="8">2.7.1.156</ecNumber>
        <ecNumber evidence="9">2.7.7.62</ecNumber>
    </recommendedName>
    <alternativeName>
        <fullName evidence="17">Adenosylcobinamide-phosphate guanylyltransferase</fullName>
    </alternativeName>
</protein>
<name>A0A8J3SJU3_9ACTN</name>
<dbReference type="UniPathway" id="UPA00148">
    <property type="reaction ID" value="UER00236"/>
</dbReference>